<dbReference type="AlphaFoldDB" id="H2XP39"/>
<reference evidence="1" key="4">
    <citation type="submission" date="2025-09" db="UniProtKB">
        <authorList>
            <consortium name="Ensembl"/>
        </authorList>
    </citation>
    <scope>IDENTIFICATION</scope>
</reference>
<protein>
    <submittedName>
        <fullName evidence="1">Uncharacterized protein</fullName>
    </submittedName>
</protein>
<reference evidence="1" key="3">
    <citation type="submission" date="2025-08" db="UniProtKB">
        <authorList>
            <consortium name="Ensembl"/>
        </authorList>
    </citation>
    <scope>IDENTIFICATION</scope>
</reference>
<accession>H2XP39</accession>
<evidence type="ECO:0000313" key="2">
    <source>
        <dbReference type="Proteomes" id="UP000008144"/>
    </source>
</evidence>
<dbReference type="EMBL" id="EAAA01000794">
    <property type="status" value="NOT_ANNOTATED_CDS"/>
    <property type="molecule type" value="Genomic_DNA"/>
</dbReference>
<reference evidence="1" key="2">
    <citation type="journal article" date="2008" name="Genome Biol.">
        <title>Improved genome assembly and evidence-based global gene model set for the chordate Ciona intestinalis: new insight into intron and operon populations.</title>
        <authorList>
            <person name="Satou Y."/>
            <person name="Mineta K."/>
            <person name="Ogasawara M."/>
            <person name="Sasakura Y."/>
            <person name="Shoguchi E."/>
            <person name="Ueno K."/>
            <person name="Yamada L."/>
            <person name="Matsumoto J."/>
            <person name="Wasserscheid J."/>
            <person name="Dewar K."/>
            <person name="Wiley G.B."/>
            <person name="Macmil S.L."/>
            <person name="Roe B.A."/>
            <person name="Zeller R.W."/>
            <person name="Hastings K.E."/>
            <person name="Lemaire P."/>
            <person name="Lindquist E."/>
            <person name="Endo T."/>
            <person name="Hotta K."/>
            <person name="Inaba K."/>
        </authorList>
    </citation>
    <scope>NUCLEOTIDE SEQUENCE [LARGE SCALE GENOMIC DNA]</scope>
    <source>
        <strain evidence="1">wild type</strain>
    </source>
</reference>
<dbReference type="HOGENOM" id="CLU_3353320_0_0_1"/>
<dbReference type="InParanoid" id="H2XP39"/>
<sequence>MFALIVFSMEFDLFISRNHKKLIAKFTVRQLRCRIKH</sequence>
<organism evidence="1 2">
    <name type="scientific">Ciona intestinalis</name>
    <name type="common">Transparent sea squirt</name>
    <name type="synonym">Ascidia intestinalis</name>
    <dbReference type="NCBI Taxonomy" id="7719"/>
    <lineage>
        <taxon>Eukaryota</taxon>
        <taxon>Metazoa</taxon>
        <taxon>Chordata</taxon>
        <taxon>Tunicata</taxon>
        <taxon>Ascidiacea</taxon>
        <taxon>Phlebobranchia</taxon>
        <taxon>Cionidae</taxon>
        <taxon>Ciona</taxon>
    </lineage>
</organism>
<dbReference type="Ensembl" id="ENSCINT00000033761.1">
    <property type="protein sequence ID" value="ENSCINP00000031422.1"/>
    <property type="gene ID" value="ENSCING00000020216.1"/>
</dbReference>
<name>H2XP39_CIOIN</name>
<keyword evidence="2" id="KW-1185">Reference proteome</keyword>
<evidence type="ECO:0000313" key="1">
    <source>
        <dbReference type="Ensembl" id="ENSCINP00000031422.1"/>
    </source>
</evidence>
<dbReference type="Proteomes" id="UP000008144">
    <property type="component" value="Chromosome 11"/>
</dbReference>
<proteinExistence type="predicted"/>
<reference evidence="2" key="1">
    <citation type="journal article" date="2002" name="Science">
        <title>The draft genome of Ciona intestinalis: insights into chordate and vertebrate origins.</title>
        <authorList>
            <person name="Dehal P."/>
            <person name="Satou Y."/>
            <person name="Campbell R.K."/>
            <person name="Chapman J."/>
            <person name="Degnan B."/>
            <person name="De Tomaso A."/>
            <person name="Davidson B."/>
            <person name="Di Gregorio A."/>
            <person name="Gelpke M."/>
            <person name="Goodstein D.M."/>
            <person name="Harafuji N."/>
            <person name="Hastings K.E."/>
            <person name="Ho I."/>
            <person name="Hotta K."/>
            <person name="Huang W."/>
            <person name="Kawashima T."/>
            <person name="Lemaire P."/>
            <person name="Martinez D."/>
            <person name="Meinertzhagen I.A."/>
            <person name="Necula S."/>
            <person name="Nonaka M."/>
            <person name="Putnam N."/>
            <person name="Rash S."/>
            <person name="Saiga H."/>
            <person name="Satake M."/>
            <person name="Terry A."/>
            <person name="Yamada L."/>
            <person name="Wang H.G."/>
            <person name="Awazu S."/>
            <person name="Azumi K."/>
            <person name="Boore J."/>
            <person name="Branno M."/>
            <person name="Chin-Bow S."/>
            <person name="DeSantis R."/>
            <person name="Doyle S."/>
            <person name="Francino P."/>
            <person name="Keys D.N."/>
            <person name="Haga S."/>
            <person name="Hayashi H."/>
            <person name="Hino K."/>
            <person name="Imai K.S."/>
            <person name="Inaba K."/>
            <person name="Kano S."/>
            <person name="Kobayashi K."/>
            <person name="Kobayashi M."/>
            <person name="Lee B.I."/>
            <person name="Makabe K.W."/>
            <person name="Manohar C."/>
            <person name="Matassi G."/>
            <person name="Medina M."/>
            <person name="Mochizuki Y."/>
            <person name="Mount S."/>
            <person name="Morishita T."/>
            <person name="Miura S."/>
            <person name="Nakayama A."/>
            <person name="Nishizaka S."/>
            <person name="Nomoto H."/>
            <person name="Ohta F."/>
            <person name="Oishi K."/>
            <person name="Rigoutsos I."/>
            <person name="Sano M."/>
            <person name="Sasaki A."/>
            <person name="Sasakura Y."/>
            <person name="Shoguchi E."/>
            <person name="Shin-i T."/>
            <person name="Spagnuolo A."/>
            <person name="Stainier D."/>
            <person name="Suzuki M.M."/>
            <person name="Tassy O."/>
            <person name="Takatori N."/>
            <person name="Tokuoka M."/>
            <person name="Yagi K."/>
            <person name="Yoshizaki F."/>
            <person name="Wada S."/>
            <person name="Zhang C."/>
            <person name="Hyatt P.D."/>
            <person name="Larimer F."/>
            <person name="Detter C."/>
            <person name="Doggett N."/>
            <person name="Glavina T."/>
            <person name="Hawkins T."/>
            <person name="Richardson P."/>
            <person name="Lucas S."/>
            <person name="Kohara Y."/>
            <person name="Levine M."/>
            <person name="Satoh N."/>
            <person name="Rokhsar D.S."/>
        </authorList>
    </citation>
    <scope>NUCLEOTIDE SEQUENCE [LARGE SCALE GENOMIC DNA]</scope>
</reference>